<dbReference type="EMBL" id="CAJNOE010000154">
    <property type="protein sequence ID" value="CAF0987537.1"/>
    <property type="molecule type" value="Genomic_DNA"/>
</dbReference>
<evidence type="ECO:0008006" key="7">
    <source>
        <dbReference type="Google" id="ProtNLM"/>
    </source>
</evidence>
<evidence type="ECO:0000256" key="1">
    <source>
        <dbReference type="ARBA" id="ARBA00010228"/>
    </source>
</evidence>
<dbReference type="Gene3D" id="3.30.1230.20">
    <property type="match status" value="1"/>
</dbReference>
<comment type="caution">
    <text evidence="5">The sequence shown here is derived from an EMBL/GenBank/DDBJ whole genome shotgun (WGS) entry which is preliminary data.</text>
</comment>
<dbReference type="GO" id="GO:0003735">
    <property type="term" value="F:structural constituent of ribosome"/>
    <property type="evidence" value="ECO:0007669"/>
    <property type="project" value="InterPro"/>
</dbReference>
<evidence type="ECO:0000313" key="4">
    <source>
        <dbReference type="EMBL" id="CAF0987537.1"/>
    </source>
</evidence>
<dbReference type="Pfam" id="PF01249">
    <property type="entry name" value="Ribosomal_S21e"/>
    <property type="match status" value="1"/>
</dbReference>
<evidence type="ECO:0000256" key="2">
    <source>
        <dbReference type="ARBA" id="ARBA00022980"/>
    </source>
</evidence>
<protein>
    <recommendedName>
        <fullName evidence="7">40S ribosomal protein S21</fullName>
    </recommendedName>
</protein>
<dbReference type="AlphaFoldDB" id="A0A820BB10"/>
<dbReference type="Proteomes" id="UP000663868">
    <property type="component" value="Unassembled WGS sequence"/>
</dbReference>
<dbReference type="GO" id="GO:1990904">
    <property type="term" value="C:ribonucleoprotein complex"/>
    <property type="evidence" value="ECO:0007669"/>
    <property type="project" value="UniProtKB-KW"/>
</dbReference>
<reference evidence="5" key="1">
    <citation type="submission" date="2021-02" db="EMBL/GenBank/DDBJ databases">
        <authorList>
            <person name="Nowell W R."/>
        </authorList>
    </citation>
    <scope>NUCLEOTIDE SEQUENCE</scope>
</reference>
<organism evidence="5 6">
    <name type="scientific">Adineta steineri</name>
    <dbReference type="NCBI Taxonomy" id="433720"/>
    <lineage>
        <taxon>Eukaryota</taxon>
        <taxon>Metazoa</taxon>
        <taxon>Spiralia</taxon>
        <taxon>Gnathifera</taxon>
        <taxon>Rotifera</taxon>
        <taxon>Eurotatoria</taxon>
        <taxon>Bdelloidea</taxon>
        <taxon>Adinetida</taxon>
        <taxon>Adinetidae</taxon>
        <taxon>Adineta</taxon>
    </lineage>
</organism>
<dbReference type="Proteomes" id="UP000663860">
    <property type="component" value="Unassembled WGS sequence"/>
</dbReference>
<comment type="similarity">
    <text evidence="1">Belongs to the eukaryotic ribosomal protein eS21 family.</text>
</comment>
<gene>
    <name evidence="4" type="ORF">IZO911_LOCUS16920</name>
    <name evidence="5" type="ORF">KXQ929_LOCUS39823</name>
</gene>
<keyword evidence="3" id="KW-0687">Ribonucleoprotein</keyword>
<dbReference type="GO" id="GO:0006412">
    <property type="term" value="P:translation"/>
    <property type="evidence" value="ECO:0007669"/>
    <property type="project" value="InterPro"/>
</dbReference>
<dbReference type="GO" id="GO:0005840">
    <property type="term" value="C:ribosome"/>
    <property type="evidence" value="ECO:0007669"/>
    <property type="project" value="UniProtKB-KW"/>
</dbReference>
<sequence>MIVMANNESKVGSSLTSAFLRISVEPLTQLEQQVHSNDVTPSNVEFVSKILNNFVNYITSFVQNVRGTSEQIELYVPRKCAASNKVIASKDHTAVQLYIAEHTGRMTGKGRTYALCG</sequence>
<proteinExistence type="inferred from homology"/>
<dbReference type="InterPro" id="IPR001931">
    <property type="entry name" value="Ribosomal_eS21"/>
</dbReference>
<dbReference type="EMBL" id="CAJOBB010007867">
    <property type="protein sequence ID" value="CAF4196201.1"/>
    <property type="molecule type" value="Genomic_DNA"/>
</dbReference>
<dbReference type="InterPro" id="IPR038579">
    <property type="entry name" value="Ribosomal_eS21_sf"/>
</dbReference>
<evidence type="ECO:0000313" key="5">
    <source>
        <dbReference type="EMBL" id="CAF4196201.1"/>
    </source>
</evidence>
<dbReference type="PANTHER" id="PTHR10442">
    <property type="entry name" value="40S RIBOSOMAL PROTEIN S21"/>
    <property type="match status" value="1"/>
</dbReference>
<keyword evidence="2" id="KW-0689">Ribosomal protein</keyword>
<name>A0A820BB10_9BILA</name>
<evidence type="ECO:0000313" key="6">
    <source>
        <dbReference type="Proteomes" id="UP000663868"/>
    </source>
</evidence>
<accession>A0A820BB10</accession>
<evidence type="ECO:0000256" key="3">
    <source>
        <dbReference type="ARBA" id="ARBA00023274"/>
    </source>
</evidence>